<feature type="non-terminal residue" evidence="1">
    <location>
        <position position="41"/>
    </location>
</feature>
<dbReference type="EMBL" id="JNSL01000052">
    <property type="protein sequence ID" value="KGA17903.1"/>
    <property type="molecule type" value="Genomic_DNA"/>
</dbReference>
<accession>A0A094SHQ2</accession>
<proteinExistence type="predicted"/>
<evidence type="ECO:0000313" key="1">
    <source>
        <dbReference type="EMBL" id="KGA17903.1"/>
    </source>
</evidence>
<protein>
    <submittedName>
        <fullName evidence="1">Uncharacterized protein</fullName>
    </submittedName>
</protein>
<reference evidence="1" key="1">
    <citation type="submission" date="2014-06" db="EMBL/GenBank/DDBJ databases">
        <title>Key roles for freshwater Actinobacteria revealed by deep metagenomic sequencing.</title>
        <authorList>
            <person name="Ghai R."/>
            <person name="Mizuno C.M."/>
            <person name="Picazo A."/>
            <person name="Camacho A."/>
            <person name="Rodriguez-Valera F."/>
        </authorList>
    </citation>
    <scope>NUCLEOTIDE SEQUENCE</scope>
</reference>
<organism evidence="1">
    <name type="scientific">freshwater metagenome</name>
    <dbReference type="NCBI Taxonomy" id="449393"/>
    <lineage>
        <taxon>unclassified sequences</taxon>
        <taxon>metagenomes</taxon>
        <taxon>ecological metagenomes</taxon>
    </lineage>
</organism>
<sequence>MAIAPAADAFIDLVDPYCLIARTVSQISTASSDIPAPSCPK</sequence>
<gene>
    <name evidence="1" type="ORF">GM51_9375</name>
</gene>
<dbReference type="AlphaFoldDB" id="A0A094SHQ2"/>
<name>A0A094SHQ2_9ZZZZ</name>
<comment type="caution">
    <text evidence="1">The sequence shown here is derived from an EMBL/GenBank/DDBJ whole genome shotgun (WGS) entry which is preliminary data.</text>
</comment>